<evidence type="ECO:0000256" key="2">
    <source>
        <dbReference type="ARBA" id="ARBA00022614"/>
    </source>
</evidence>
<sequence length="616" mass="70819">MSILEIKNKIDVAGVPEVSKYPGEHVSLQSKEPPILEDIVVGFDNIEIEIAEQLVGGTDQLQIISIYGMPGLGKTTLANKVYNNPSVVYHFHKRAWCVVSQTYNKKHVLIDILSSMKNLKGEKIVNMDDESLAEDLYKSLKGRRYLIVMDDIWDTEVWDDLKRYFPDDGIGSRILFTTRNKEVGSKASPGSVKSALPFLSEDECWELLRRKVFQDKNCPQELLHIGKQIAINCHGLPLAVVVIAGVLANMEKKEHLWQKQHHHLSINYNSTNILSLPFGLHVRSLLCFDRELPISISCSFKVVRVLDFFEIEEDDVVIGFEQLVHLRYLSISTILPPMESFHRLECLVVDRPDEVEIPDILLNMLSLRHLHFLGGGHFSASCLQQATNNESFQINNNLQSISVINIFDENHVKILRCLPNLRRLKAIIYSSPNYSFDFLNQLESLKLRSQYSLSNLFSLPLNLKQLTLVDTHISSEQIEIIGKLEYLEVLKLKNVGFEGEQWDTSEGGFPRLKFLKLYKVQIVQWNAASDHFPRLQQLVLEFCDRLKMIPPNLGDIPTLEMIKVYKCAKAIEDSAKHIQEEQQDSGNEELKLIIISDRRYIRRYITFGSLQRYFRR</sequence>
<dbReference type="Gene3D" id="1.10.8.430">
    <property type="entry name" value="Helical domain of apoptotic protease-activating factors"/>
    <property type="match status" value="1"/>
</dbReference>
<dbReference type="EMBL" id="JBFOLJ010000002">
    <property type="protein sequence ID" value="KAL2551436.1"/>
    <property type="molecule type" value="Genomic_DNA"/>
</dbReference>
<evidence type="ECO:0000313" key="9">
    <source>
        <dbReference type="EMBL" id="KAL2551436.1"/>
    </source>
</evidence>
<proteinExistence type="inferred from homology"/>
<evidence type="ECO:0000256" key="6">
    <source>
        <dbReference type="ARBA" id="ARBA00022840"/>
    </source>
</evidence>
<dbReference type="GO" id="GO:0005524">
    <property type="term" value="F:ATP binding"/>
    <property type="evidence" value="ECO:0007669"/>
    <property type="project" value="UniProtKB-KW"/>
</dbReference>
<evidence type="ECO:0000256" key="1">
    <source>
        <dbReference type="ARBA" id="ARBA00008894"/>
    </source>
</evidence>
<evidence type="ECO:0000256" key="5">
    <source>
        <dbReference type="ARBA" id="ARBA00022821"/>
    </source>
</evidence>
<dbReference type="Gene3D" id="3.80.10.10">
    <property type="entry name" value="Ribonuclease Inhibitor"/>
    <property type="match status" value="1"/>
</dbReference>
<evidence type="ECO:0000313" key="10">
    <source>
        <dbReference type="Proteomes" id="UP001604277"/>
    </source>
</evidence>
<evidence type="ECO:0000259" key="7">
    <source>
        <dbReference type="Pfam" id="PF00931"/>
    </source>
</evidence>
<feature type="domain" description="NB-ARC" evidence="7">
    <location>
        <begin position="49"/>
        <end position="217"/>
    </location>
</feature>
<keyword evidence="6" id="KW-0067">ATP-binding</keyword>
<dbReference type="Pfam" id="PF00931">
    <property type="entry name" value="NB-ARC"/>
    <property type="match status" value="1"/>
</dbReference>
<organism evidence="9 10">
    <name type="scientific">Forsythia ovata</name>
    <dbReference type="NCBI Taxonomy" id="205694"/>
    <lineage>
        <taxon>Eukaryota</taxon>
        <taxon>Viridiplantae</taxon>
        <taxon>Streptophyta</taxon>
        <taxon>Embryophyta</taxon>
        <taxon>Tracheophyta</taxon>
        <taxon>Spermatophyta</taxon>
        <taxon>Magnoliopsida</taxon>
        <taxon>eudicotyledons</taxon>
        <taxon>Gunneridae</taxon>
        <taxon>Pentapetalae</taxon>
        <taxon>asterids</taxon>
        <taxon>lamiids</taxon>
        <taxon>Lamiales</taxon>
        <taxon>Oleaceae</taxon>
        <taxon>Forsythieae</taxon>
        <taxon>Forsythia</taxon>
    </lineage>
</organism>
<dbReference type="AlphaFoldDB" id="A0ABD1WPD9"/>
<dbReference type="PANTHER" id="PTHR36766:SF44">
    <property type="entry name" value="NBS-CODING RESISTANCE GENE ANALOG"/>
    <property type="match status" value="1"/>
</dbReference>
<dbReference type="Gene3D" id="3.40.50.300">
    <property type="entry name" value="P-loop containing nucleotide triphosphate hydrolases"/>
    <property type="match status" value="1"/>
</dbReference>
<dbReference type="SUPFAM" id="SSF52540">
    <property type="entry name" value="P-loop containing nucleoside triphosphate hydrolases"/>
    <property type="match status" value="1"/>
</dbReference>
<evidence type="ECO:0000256" key="4">
    <source>
        <dbReference type="ARBA" id="ARBA00022741"/>
    </source>
</evidence>
<dbReference type="FunFam" id="3.40.50.300:FF:001091">
    <property type="entry name" value="Probable disease resistance protein At1g61300"/>
    <property type="match status" value="1"/>
</dbReference>
<dbReference type="InterPro" id="IPR055414">
    <property type="entry name" value="LRR_R13L4/SHOC2-like"/>
</dbReference>
<accession>A0ABD1WPD9</accession>
<evidence type="ECO:0000259" key="8">
    <source>
        <dbReference type="Pfam" id="PF23598"/>
    </source>
</evidence>
<keyword evidence="10" id="KW-1185">Reference proteome</keyword>
<dbReference type="PRINTS" id="PR00364">
    <property type="entry name" value="DISEASERSIST"/>
</dbReference>
<keyword evidence="4" id="KW-0547">Nucleotide-binding</keyword>
<comment type="similarity">
    <text evidence="1">Belongs to the disease resistance NB-LRR family.</text>
</comment>
<comment type="caution">
    <text evidence="9">The sequence shown here is derived from an EMBL/GenBank/DDBJ whole genome shotgun (WGS) entry which is preliminary data.</text>
</comment>
<keyword evidence="2" id="KW-0433">Leucine-rich repeat</keyword>
<keyword evidence="5" id="KW-0611">Plant defense</keyword>
<evidence type="ECO:0000256" key="3">
    <source>
        <dbReference type="ARBA" id="ARBA00022737"/>
    </source>
</evidence>
<dbReference type="PANTHER" id="PTHR36766">
    <property type="entry name" value="PLANT BROAD-SPECTRUM MILDEW RESISTANCE PROTEIN RPW8"/>
    <property type="match status" value="1"/>
</dbReference>
<keyword evidence="3" id="KW-0677">Repeat</keyword>
<dbReference type="GO" id="GO:0006952">
    <property type="term" value="P:defense response"/>
    <property type="evidence" value="ECO:0007669"/>
    <property type="project" value="UniProtKB-KW"/>
</dbReference>
<feature type="domain" description="Disease resistance R13L4/SHOC-2-like LRR" evidence="8">
    <location>
        <begin position="341"/>
        <end position="578"/>
    </location>
</feature>
<dbReference type="InterPro" id="IPR032675">
    <property type="entry name" value="LRR_dom_sf"/>
</dbReference>
<name>A0ABD1WPD9_9LAMI</name>
<reference evidence="10" key="1">
    <citation type="submission" date="2024-07" db="EMBL/GenBank/DDBJ databases">
        <title>Two chromosome-level genome assemblies of Korean endemic species Abeliophyllum distichum and Forsythia ovata (Oleaceae).</title>
        <authorList>
            <person name="Jang H."/>
        </authorList>
    </citation>
    <scope>NUCLEOTIDE SEQUENCE [LARGE SCALE GENOMIC DNA]</scope>
</reference>
<dbReference type="InterPro" id="IPR027417">
    <property type="entry name" value="P-loop_NTPase"/>
</dbReference>
<protein>
    <submittedName>
        <fullName evidence="9">Late blight resistance protein-like protein R1B-13</fullName>
    </submittedName>
</protein>
<dbReference type="InterPro" id="IPR002182">
    <property type="entry name" value="NB-ARC"/>
</dbReference>
<dbReference type="InterPro" id="IPR042197">
    <property type="entry name" value="Apaf_helical"/>
</dbReference>
<gene>
    <name evidence="9" type="ORF">Fot_05055</name>
</gene>
<dbReference type="Proteomes" id="UP001604277">
    <property type="component" value="Unassembled WGS sequence"/>
</dbReference>
<dbReference type="Pfam" id="PF23598">
    <property type="entry name" value="LRR_14"/>
    <property type="match status" value="1"/>
</dbReference>
<dbReference type="SUPFAM" id="SSF52058">
    <property type="entry name" value="L domain-like"/>
    <property type="match status" value="1"/>
</dbReference>